<keyword evidence="11" id="KW-1185">Reference proteome</keyword>
<feature type="transmembrane region" description="Helical" evidence="7">
    <location>
        <begin position="519"/>
        <end position="540"/>
    </location>
</feature>
<dbReference type="GO" id="GO:0016798">
    <property type="term" value="F:hydrolase activity, acting on glycosyl bonds"/>
    <property type="evidence" value="ECO:0007669"/>
    <property type="project" value="UniProtKB-KW"/>
</dbReference>
<keyword evidence="4" id="KW-0572">Peptidoglycan-anchor</keyword>
<keyword evidence="6" id="KW-0624">Polysaccharide degradation</keyword>
<dbReference type="Gene3D" id="2.60.40.10">
    <property type="entry name" value="Immunoglobulins"/>
    <property type="match status" value="3"/>
</dbReference>
<dbReference type="InterPro" id="IPR036116">
    <property type="entry name" value="FN3_sf"/>
</dbReference>
<evidence type="ECO:0000256" key="7">
    <source>
        <dbReference type="SAM" id="Phobius"/>
    </source>
</evidence>
<keyword evidence="3" id="KW-0732">Signal</keyword>
<name>A0A1G7N5J3_9ACTN</name>
<dbReference type="PROSITE" id="PS50847">
    <property type="entry name" value="GRAM_POS_ANCHORING"/>
    <property type="match status" value="1"/>
</dbReference>
<keyword evidence="7" id="KW-1133">Transmembrane helix</keyword>
<dbReference type="InterPro" id="IPR003961">
    <property type="entry name" value="FN3_dom"/>
</dbReference>
<feature type="domain" description="Gram-positive cocci surface proteins LPxTG" evidence="8">
    <location>
        <begin position="512"/>
        <end position="546"/>
    </location>
</feature>
<evidence type="ECO:0000256" key="4">
    <source>
        <dbReference type="ARBA" id="ARBA00023088"/>
    </source>
</evidence>
<proteinExistence type="predicted"/>
<feature type="domain" description="Fibronectin type-III" evidence="9">
    <location>
        <begin position="214"/>
        <end position="312"/>
    </location>
</feature>
<protein>
    <recommendedName>
        <fullName evidence="12">Fibronectin type III domain-containing protein</fullName>
    </recommendedName>
</protein>
<keyword evidence="7" id="KW-0812">Transmembrane</keyword>
<evidence type="ECO:0000256" key="3">
    <source>
        <dbReference type="ARBA" id="ARBA00022729"/>
    </source>
</evidence>
<dbReference type="GO" id="GO:0000272">
    <property type="term" value="P:polysaccharide catabolic process"/>
    <property type="evidence" value="ECO:0007669"/>
    <property type="project" value="UniProtKB-KW"/>
</dbReference>
<dbReference type="InterPro" id="IPR019931">
    <property type="entry name" value="LPXTG_anchor"/>
</dbReference>
<evidence type="ECO:0000256" key="2">
    <source>
        <dbReference type="ARBA" id="ARBA00022525"/>
    </source>
</evidence>
<evidence type="ECO:0000313" key="11">
    <source>
        <dbReference type="Proteomes" id="UP000198863"/>
    </source>
</evidence>
<evidence type="ECO:0000256" key="6">
    <source>
        <dbReference type="ARBA" id="ARBA00023326"/>
    </source>
</evidence>
<dbReference type="EMBL" id="FNCF01000001">
    <property type="protein sequence ID" value="SDF68600.1"/>
    <property type="molecule type" value="Genomic_DNA"/>
</dbReference>
<keyword evidence="1" id="KW-0134">Cell wall</keyword>
<evidence type="ECO:0000256" key="5">
    <source>
        <dbReference type="ARBA" id="ARBA00023295"/>
    </source>
</evidence>
<dbReference type="SUPFAM" id="SSF49265">
    <property type="entry name" value="Fibronectin type III"/>
    <property type="match status" value="1"/>
</dbReference>
<dbReference type="Pfam" id="PF00041">
    <property type="entry name" value="fn3"/>
    <property type="match status" value="1"/>
</dbReference>
<dbReference type="AlphaFoldDB" id="A0A1G7N5J3"/>
<dbReference type="Proteomes" id="UP000198863">
    <property type="component" value="Unassembled WGS sequence"/>
</dbReference>
<organism evidence="10 11">
    <name type="scientific">Klenkia brasiliensis</name>
    <dbReference type="NCBI Taxonomy" id="333142"/>
    <lineage>
        <taxon>Bacteria</taxon>
        <taxon>Bacillati</taxon>
        <taxon>Actinomycetota</taxon>
        <taxon>Actinomycetes</taxon>
        <taxon>Geodermatophilales</taxon>
        <taxon>Geodermatophilaceae</taxon>
        <taxon>Klenkia</taxon>
    </lineage>
</organism>
<keyword evidence="5" id="KW-0326">Glycosidase</keyword>
<dbReference type="InterPro" id="IPR013783">
    <property type="entry name" value="Ig-like_fold"/>
</dbReference>
<reference evidence="11" key="1">
    <citation type="submission" date="2016-10" db="EMBL/GenBank/DDBJ databases">
        <authorList>
            <person name="Varghese N."/>
            <person name="Submissions S."/>
        </authorList>
    </citation>
    <scope>NUCLEOTIDE SEQUENCE [LARGE SCALE GENOMIC DNA]</scope>
    <source>
        <strain evidence="11">DSM 44526</strain>
    </source>
</reference>
<dbReference type="CDD" id="cd00063">
    <property type="entry name" value="FN3"/>
    <property type="match status" value="1"/>
</dbReference>
<keyword evidence="7" id="KW-0472">Membrane</keyword>
<evidence type="ECO:0000313" key="10">
    <source>
        <dbReference type="EMBL" id="SDF68600.1"/>
    </source>
</evidence>
<gene>
    <name evidence="10" type="ORF">SAMN05660324_0881</name>
</gene>
<dbReference type="RefSeq" id="WP_091058669.1">
    <property type="nucleotide sequence ID" value="NZ_FNCF01000001.1"/>
</dbReference>
<keyword evidence="5" id="KW-0378">Hydrolase</keyword>
<keyword evidence="6" id="KW-0119">Carbohydrate metabolism</keyword>
<evidence type="ECO:0000256" key="1">
    <source>
        <dbReference type="ARBA" id="ARBA00022512"/>
    </source>
</evidence>
<keyword evidence="2" id="KW-0964">Secreted</keyword>
<dbReference type="PROSITE" id="PS50853">
    <property type="entry name" value="FN3"/>
    <property type="match status" value="2"/>
</dbReference>
<evidence type="ECO:0008006" key="12">
    <source>
        <dbReference type="Google" id="ProtNLM"/>
    </source>
</evidence>
<evidence type="ECO:0000259" key="8">
    <source>
        <dbReference type="PROSITE" id="PS50847"/>
    </source>
</evidence>
<accession>A0A1G7N5J3</accession>
<sequence>MRFTSPSRRALGLAAASAIGMSTALLGVTGVASAAGPVLLAGQTLTSDEATSFTVGDGVCGINWQVYGAGGGTASDETVGQPGGVVITTTDATAGDVYDLYAGERGGNATESAGGAGGSGYVNEEGAVVFQGEDGLEDDPDEPTVYSGGGGGGSVVVDAQGVFIGAAGGDGGAVEATDWGYGGGYTYSATTDVDSSRVGDQYVGSITAQGVSCTPGAPYLNYVDPGDGEATVNFVAPYDDNGVDVTGYEVTTDDGDSWSALTTTGEDGRLSGTITGLTNETTYTVAVRAVGGTGGAVKGDASQSQTVTPYRPLAAPTNVVVTTTTSRVTISWTAPAGQVKGYDVGISYGQSGDQGCAITDPSVTTCTFFTRAGSDFEVGVRAIDMQDRPGLYASQTGITVPGPATPASVPTKDDGDIVGPAGPISKITAGQKITLEGTGYAPNSTVELLVYSSPVSLGTVVTDENGSFSVEVTVPANLANGTHHLVATGVDPSGNVRNLVIAVTVSGGQAVLATTGFDAVPVAVGGGLVLLAGAGLLVGARRRSNA</sequence>
<dbReference type="OrthoDB" id="5186542at2"/>
<feature type="domain" description="Fibronectin type-III" evidence="9">
    <location>
        <begin position="315"/>
        <end position="403"/>
    </location>
</feature>
<dbReference type="SMART" id="SM00060">
    <property type="entry name" value="FN3"/>
    <property type="match status" value="2"/>
</dbReference>
<evidence type="ECO:0000259" key="9">
    <source>
        <dbReference type="PROSITE" id="PS50853"/>
    </source>
</evidence>